<protein>
    <submittedName>
        <fullName evidence="1">Uncharacterized protein</fullName>
    </submittedName>
</protein>
<sequence length="149" mass="15434">MKITTLLVVSAAAILGGCAYSYNLTLMPRDSGKLYYGTADNVSGGEGSVAITIEATTYKGTWVQTRPDRTTGYVAGGYGGGWRGWGWGMGGAVTMDNPEGGAAVALLQSANGAGLRCEFRSGGYGQGGGTCRDDKGMEYDVQVRPRKAA</sequence>
<evidence type="ECO:0000313" key="1">
    <source>
        <dbReference type="EMBL" id="QJR14883.1"/>
    </source>
</evidence>
<dbReference type="KEGG" id="upl:DSM104440_01698"/>
<organism evidence="1 2">
    <name type="scientific">Usitatibacter palustris</name>
    <dbReference type="NCBI Taxonomy" id="2732487"/>
    <lineage>
        <taxon>Bacteria</taxon>
        <taxon>Pseudomonadati</taxon>
        <taxon>Pseudomonadota</taxon>
        <taxon>Betaproteobacteria</taxon>
        <taxon>Nitrosomonadales</taxon>
        <taxon>Usitatibacteraceae</taxon>
        <taxon>Usitatibacter</taxon>
    </lineage>
</organism>
<reference evidence="1 2" key="1">
    <citation type="submission" date="2020-04" db="EMBL/GenBank/DDBJ databases">
        <title>Usitatibacter rugosus gen. nov., sp. nov. and Usitatibacter palustris sp. nov., novel members of Usitatibacteraceae fam. nov. within the order Nitrosomonadales isolated from soil.</title>
        <authorList>
            <person name="Huber K.J."/>
            <person name="Neumann-Schaal M."/>
            <person name="Geppert A."/>
            <person name="Luckner M."/>
            <person name="Wanner G."/>
            <person name="Overmann J."/>
        </authorList>
    </citation>
    <scope>NUCLEOTIDE SEQUENCE [LARGE SCALE GENOMIC DNA]</scope>
    <source>
        <strain evidence="1 2">Swamp67</strain>
    </source>
</reference>
<evidence type="ECO:0000313" key="2">
    <source>
        <dbReference type="Proteomes" id="UP000503096"/>
    </source>
</evidence>
<dbReference type="EMBL" id="CP053073">
    <property type="protein sequence ID" value="QJR14883.1"/>
    <property type="molecule type" value="Genomic_DNA"/>
</dbReference>
<gene>
    <name evidence="1" type="ORF">DSM104440_01698</name>
</gene>
<dbReference type="InParanoid" id="A0A6M4H851"/>
<keyword evidence="2" id="KW-1185">Reference proteome</keyword>
<dbReference type="PROSITE" id="PS51257">
    <property type="entry name" value="PROKAR_LIPOPROTEIN"/>
    <property type="match status" value="1"/>
</dbReference>
<name>A0A6M4H851_9PROT</name>
<dbReference type="RefSeq" id="WP_171161667.1">
    <property type="nucleotide sequence ID" value="NZ_CP053073.1"/>
</dbReference>
<dbReference type="AlphaFoldDB" id="A0A6M4H851"/>
<dbReference type="Proteomes" id="UP000503096">
    <property type="component" value="Chromosome"/>
</dbReference>
<proteinExistence type="predicted"/>
<accession>A0A6M4H851</accession>